<dbReference type="InterPro" id="IPR009091">
    <property type="entry name" value="RCC1/BLIP-II"/>
</dbReference>
<feature type="domain" description="RCC1-like" evidence="4">
    <location>
        <begin position="51"/>
        <end position="304"/>
    </location>
</feature>
<accession>A0A813HWN6</accession>
<keyword evidence="6" id="KW-1185">Reference proteome</keyword>
<evidence type="ECO:0000313" key="5">
    <source>
        <dbReference type="EMBL" id="CAE8643405.1"/>
    </source>
</evidence>
<evidence type="ECO:0000256" key="1">
    <source>
        <dbReference type="ARBA" id="ARBA00022737"/>
    </source>
</evidence>
<feature type="compositionally biased region" description="Low complexity" evidence="3">
    <location>
        <begin position="1"/>
        <end position="36"/>
    </location>
</feature>
<dbReference type="PROSITE" id="PS00626">
    <property type="entry name" value="RCC1_2"/>
    <property type="match status" value="1"/>
</dbReference>
<sequence>MTPDSAATAATTKPDPPAKAATTTKTTATASPATEATAERITPPASAAGRAGQLFTWGRGSDGQLGQAKVLHPGPNCALPHPVPSLRNVVHVAVGGGQQGCTAAVTSAGELFTFGNNFKGRLGHGEGPAVREPRRVLALAGEHVLMAACGPDHAAVLVQGGRIFLWGANRAGQLGRGHCDTNDATSPVAVALPAAATQVDCEDQYSAAVLADGRIFAWGSNSHGRLGIVSKAASQASPAEVPLGGARLAACVSLGSLYAGAVSTEGEVLMWGYGGHGNLGLGSRGSFSQPQLVNLGEAALQVACTRGQEGCKGGLNPKEGGAEGPHTVVVAASGAFYTMGTCHKGLLCNLGNKDGAFGKPWDELRPYRVGGPLRNGCENPPMSPLAVWPPPYDGIGHVASAVSGHIHAAVVCADGRAWSWGCGSNDGRCGVERFLNMKGEGKAPEVDMMKCYMMGPHRIGLARPLYWKHPSLQGLRVLMLATGRNHMACIAAGDGADEP</sequence>
<organism evidence="5 6">
    <name type="scientific">Polarella glacialis</name>
    <name type="common">Dinoflagellate</name>
    <dbReference type="NCBI Taxonomy" id="89957"/>
    <lineage>
        <taxon>Eukaryota</taxon>
        <taxon>Sar</taxon>
        <taxon>Alveolata</taxon>
        <taxon>Dinophyceae</taxon>
        <taxon>Suessiales</taxon>
        <taxon>Suessiaceae</taxon>
        <taxon>Polarella</taxon>
    </lineage>
</organism>
<dbReference type="InterPro" id="IPR058923">
    <property type="entry name" value="RCC1-like_dom"/>
</dbReference>
<dbReference type="PANTHER" id="PTHR22870">
    <property type="entry name" value="REGULATOR OF CHROMOSOME CONDENSATION"/>
    <property type="match status" value="1"/>
</dbReference>
<proteinExistence type="predicted"/>
<feature type="repeat" description="RCC1" evidence="2">
    <location>
        <begin position="213"/>
        <end position="265"/>
    </location>
</feature>
<feature type="repeat" description="RCC1" evidence="2">
    <location>
        <begin position="109"/>
        <end position="160"/>
    </location>
</feature>
<evidence type="ECO:0000313" key="6">
    <source>
        <dbReference type="Proteomes" id="UP000654075"/>
    </source>
</evidence>
<feature type="repeat" description="RCC1" evidence="2">
    <location>
        <begin position="266"/>
        <end position="333"/>
    </location>
</feature>
<dbReference type="InterPro" id="IPR051210">
    <property type="entry name" value="Ub_ligase/GEF_domain"/>
</dbReference>
<dbReference type="PANTHER" id="PTHR22870:SF408">
    <property type="entry name" value="OS09G0560450 PROTEIN"/>
    <property type="match status" value="1"/>
</dbReference>
<evidence type="ECO:0000256" key="2">
    <source>
        <dbReference type="PROSITE-ProRule" id="PRU00235"/>
    </source>
</evidence>
<evidence type="ECO:0000256" key="3">
    <source>
        <dbReference type="SAM" id="MobiDB-lite"/>
    </source>
</evidence>
<comment type="caution">
    <text evidence="5">The sequence shown here is derived from an EMBL/GenBank/DDBJ whole genome shotgun (WGS) entry which is preliminary data.</text>
</comment>
<dbReference type="InterPro" id="IPR000408">
    <property type="entry name" value="Reg_chr_condens"/>
</dbReference>
<dbReference type="Proteomes" id="UP000654075">
    <property type="component" value="Unassembled WGS sequence"/>
</dbReference>
<dbReference type="EMBL" id="CAJNNV010033352">
    <property type="protein sequence ID" value="CAE8643405.1"/>
    <property type="molecule type" value="Genomic_DNA"/>
</dbReference>
<evidence type="ECO:0000259" key="4">
    <source>
        <dbReference type="Pfam" id="PF25390"/>
    </source>
</evidence>
<feature type="region of interest" description="Disordered" evidence="3">
    <location>
        <begin position="1"/>
        <end position="48"/>
    </location>
</feature>
<dbReference type="OrthoDB" id="61110at2759"/>
<dbReference type="OMA" id="WGCGSND"/>
<name>A0A813HWN6_POLGL</name>
<feature type="repeat" description="RCC1" evidence="2">
    <location>
        <begin position="52"/>
        <end position="105"/>
    </location>
</feature>
<dbReference type="PRINTS" id="PR00633">
    <property type="entry name" value="RCCNDNSATION"/>
</dbReference>
<keyword evidence="1" id="KW-0677">Repeat</keyword>
<gene>
    <name evidence="5" type="ORF">PGLA1383_LOCUS57751</name>
</gene>
<dbReference type="PROSITE" id="PS50012">
    <property type="entry name" value="RCC1_3"/>
    <property type="match status" value="5"/>
</dbReference>
<dbReference type="Pfam" id="PF25390">
    <property type="entry name" value="WD40_RLD"/>
    <property type="match status" value="1"/>
</dbReference>
<protein>
    <recommendedName>
        <fullName evidence="4">RCC1-like domain-containing protein</fullName>
    </recommendedName>
</protein>
<dbReference type="SUPFAM" id="SSF50985">
    <property type="entry name" value="RCC1/BLIP-II"/>
    <property type="match status" value="1"/>
</dbReference>
<dbReference type="Gene3D" id="2.130.10.30">
    <property type="entry name" value="Regulator of chromosome condensation 1/beta-lactamase-inhibitor protein II"/>
    <property type="match status" value="2"/>
</dbReference>
<feature type="repeat" description="RCC1" evidence="2">
    <location>
        <begin position="161"/>
        <end position="212"/>
    </location>
</feature>
<dbReference type="AlphaFoldDB" id="A0A813HWN6"/>
<reference evidence="5" key="1">
    <citation type="submission" date="2021-02" db="EMBL/GenBank/DDBJ databases">
        <authorList>
            <person name="Dougan E. K."/>
            <person name="Rhodes N."/>
            <person name="Thang M."/>
            <person name="Chan C."/>
        </authorList>
    </citation>
    <scope>NUCLEOTIDE SEQUENCE</scope>
</reference>